<dbReference type="EMBL" id="FNFK01000018">
    <property type="protein sequence ID" value="SDK23089.1"/>
    <property type="molecule type" value="Genomic_DNA"/>
</dbReference>
<gene>
    <name evidence="1" type="ORF">SAMN04488098_101825</name>
</gene>
<evidence type="ECO:0008006" key="3">
    <source>
        <dbReference type="Google" id="ProtNLM"/>
    </source>
</evidence>
<accession>A0A1G9A6V0</accession>
<sequence length="69" mass="8116">MNKRWTINEIRKYVNNNSESTLLTTEYRGFSQKLSFRCGCGNTFEKTFTKFKNNGQRKCEVCQPPKASR</sequence>
<protein>
    <recommendedName>
        <fullName evidence="3">AraC family transcriptional regulator</fullName>
    </recommendedName>
</protein>
<name>A0A1G9A6V0_9LACT</name>
<evidence type="ECO:0000313" key="2">
    <source>
        <dbReference type="Proteomes" id="UP000199433"/>
    </source>
</evidence>
<dbReference type="AlphaFoldDB" id="A0A1G9A6V0"/>
<dbReference type="RefSeq" id="WP_091266562.1">
    <property type="nucleotide sequence ID" value="NZ_FNFK01000018.1"/>
</dbReference>
<organism evidence="1 2">
    <name type="scientific">Alkalibacterium thalassium</name>
    <dbReference type="NCBI Taxonomy" id="426701"/>
    <lineage>
        <taxon>Bacteria</taxon>
        <taxon>Bacillati</taxon>
        <taxon>Bacillota</taxon>
        <taxon>Bacilli</taxon>
        <taxon>Lactobacillales</taxon>
        <taxon>Carnobacteriaceae</taxon>
        <taxon>Alkalibacterium</taxon>
    </lineage>
</organism>
<dbReference type="STRING" id="426701.SAMN04488098_101825"/>
<dbReference type="Proteomes" id="UP000199433">
    <property type="component" value="Unassembled WGS sequence"/>
</dbReference>
<proteinExistence type="predicted"/>
<reference evidence="2" key="1">
    <citation type="submission" date="2016-10" db="EMBL/GenBank/DDBJ databases">
        <authorList>
            <person name="Varghese N."/>
            <person name="Submissions S."/>
        </authorList>
    </citation>
    <scope>NUCLEOTIDE SEQUENCE [LARGE SCALE GENOMIC DNA]</scope>
    <source>
        <strain evidence="2">DSM 19181</strain>
    </source>
</reference>
<dbReference type="OrthoDB" id="2166954at2"/>
<keyword evidence="2" id="KW-1185">Reference proteome</keyword>
<evidence type="ECO:0000313" key="1">
    <source>
        <dbReference type="EMBL" id="SDK23089.1"/>
    </source>
</evidence>